<dbReference type="InterPro" id="IPR043128">
    <property type="entry name" value="Rev_trsase/Diguanyl_cyclase"/>
</dbReference>
<proteinExistence type="predicted"/>
<dbReference type="GO" id="GO:0052621">
    <property type="term" value="F:diguanylate cyclase activity"/>
    <property type="evidence" value="ECO:0007669"/>
    <property type="project" value="UniProtKB-EC"/>
</dbReference>
<dbReference type="PANTHER" id="PTHR45138">
    <property type="entry name" value="REGULATORY COMPONENTS OF SENSORY TRANSDUCTION SYSTEM"/>
    <property type="match status" value="1"/>
</dbReference>
<dbReference type="CDD" id="cd01949">
    <property type="entry name" value="GGDEF"/>
    <property type="match status" value="1"/>
</dbReference>
<comment type="catalytic activity">
    <reaction evidence="2">
        <text>2 GTP = 3',3'-c-di-GMP + 2 diphosphate</text>
        <dbReference type="Rhea" id="RHEA:24898"/>
        <dbReference type="ChEBI" id="CHEBI:33019"/>
        <dbReference type="ChEBI" id="CHEBI:37565"/>
        <dbReference type="ChEBI" id="CHEBI:58805"/>
        <dbReference type="EC" id="2.7.7.65"/>
    </reaction>
</comment>
<organism evidence="4 5">
    <name type="scientific">Candidatus Geothrix odensensis</name>
    <dbReference type="NCBI Taxonomy" id="2954440"/>
    <lineage>
        <taxon>Bacteria</taxon>
        <taxon>Pseudomonadati</taxon>
        <taxon>Acidobacteriota</taxon>
        <taxon>Holophagae</taxon>
        <taxon>Holophagales</taxon>
        <taxon>Holophagaceae</taxon>
        <taxon>Geothrix</taxon>
    </lineage>
</organism>
<dbReference type="NCBIfam" id="TIGR00254">
    <property type="entry name" value="GGDEF"/>
    <property type="match status" value="1"/>
</dbReference>
<dbReference type="Gene3D" id="3.30.70.270">
    <property type="match status" value="1"/>
</dbReference>
<dbReference type="Proteomes" id="UP000709959">
    <property type="component" value="Unassembled WGS sequence"/>
</dbReference>
<name>A0A936F478_9BACT</name>
<dbReference type="GO" id="GO:0043709">
    <property type="term" value="P:cell adhesion involved in single-species biofilm formation"/>
    <property type="evidence" value="ECO:0007669"/>
    <property type="project" value="TreeGrafter"/>
</dbReference>
<dbReference type="EMBL" id="JADKCH010000009">
    <property type="protein sequence ID" value="MBK8572807.1"/>
    <property type="molecule type" value="Genomic_DNA"/>
</dbReference>
<dbReference type="SUPFAM" id="SSF55073">
    <property type="entry name" value="Nucleotide cyclase"/>
    <property type="match status" value="1"/>
</dbReference>
<protein>
    <recommendedName>
        <fullName evidence="1">diguanylate cyclase</fullName>
        <ecNumber evidence="1">2.7.7.65</ecNumber>
    </recommendedName>
</protein>
<feature type="domain" description="GGDEF" evidence="3">
    <location>
        <begin position="253"/>
        <end position="386"/>
    </location>
</feature>
<comment type="caution">
    <text evidence="4">The sequence shown here is derived from an EMBL/GenBank/DDBJ whole genome shotgun (WGS) entry which is preliminary data.</text>
</comment>
<evidence type="ECO:0000313" key="4">
    <source>
        <dbReference type="EMBL" id="MBK8572807.1"/>
    </source>
</evidence>
<dbReference type="InterPro" id="IPR000160">
    <property type="entry name" value="GGDEF_dom"/>
</dbReference>
<dbReference type="InterPro" id="IPR029787">
    <property type="entry name" value="Nucleotide_cyclase"/>
</dbReference>
<dbReference type="EC" id="2.7.7.65" evidence="1"/>
<evidence type="ECO:0000256" key="2">
    <source>
        <dbReference type="ARBA" id="ARBA00034247"/>
    </source>
</evidence>
<dbReference type="PANTHER" id="PTHR45138:SF9">
    <property type="entry name" value="DIGUANYLATE CYCLASE DGCM-RELATED"/>
    <property type="match status" value="1"/>
</dbReference>
<evidence type="ECO:0000259" key="3">
    <source>
        <dbReference type="PROSITE" id="PS50887"/>
    </source>
</evidence>
<evidence type="ECO:0000313" key="5">
    <source>
        <dbReference type="Proteomes" id="UP000709959"/>
    </source>
</evidence>
<evidence type="ECO:0000256" key="1">
    <source>
        <dbReference type="ARBA" id="ARBA00012528"/>
    </source>
</evidence>
<dbReference type="SMART" id="SM00267">
    <property type="entry name" value="GGDEF"/>
    <property type="match status" value="1"/>
</dbReference>
<accession>A0A936F478</accession>
<gene>
    <name evidence="4" type="ORF">IPN91_09220</name>
</gene>
<dbReference type="PROSITE" id="PS50887">
    <property type="entry name" value="GGDEF"/>
    <property type="match status" value="1"/>
</dbReference>
<dbReference type="AlphaFoldDB" id="A0A936F478"/>
<reference evidence="4 5" key="1">
    <citation type="submission" date="2020-10" db="EMBL/GenBank/DDBJ databases">
        <title>Connecting structure to function with the recovery of over 1000 high-quality activated sludge metagenome-assembled genomes encoding full-length rRNA genes using long-read sequencing.</title>
        <authorList>
            <person name="Singleton C.M."/>
            <person name="Petriglieri F."/>
            <person name="Kristensen J.M."/>
            <person name="Kirkegaard R.H."/>
            <person name="Michaelsen T.Y."/>
            <person name="Andersen M.H."/>
            <person name="Karst S.M."/>
            <person name="Dueholm M.S."/>
            <person name="Nielsen P.H."/>
            <person name="Albertsen M."/>
        </authorList>
    </citation>
    <scope>NUCLEOTIDE SEQUENCE [LARGE SCALE GENOMIC DNA]</scope>
    <source>
        <strain evidence="4">OdNE_18-Q3-R46-58_MAXAC.008</strain>
    </source>
</reference>
<sequence>MPRIHWLEVHPSPAGDALRAALDRWGDDVQEGPGPGSLVLVAERPDARLVPPEGTEILWWVEQAEPEEVSAVLNLRPGWVLLQNRPLEAAREALVHLRQRDLGSEGWLRQMMHLASLDELLRLALARAIRLSGAAGGAIWLRRDDTFYQRVGDSTFTEAPLPRQEAAELVRLGEAFLLAPSEQLGILRLSGPKERPERFLRGFDDMEPLLLSAWQLEESRALSFKDDLTVAQNRRCLEAELPQAVRSAAARAEPLALLFIDVDDLKRVNTSHGHPVGSLLLESVAATAQRLCRAHDRLYRYGGDEFCILMPGTTAQGARKLGERLLQVLQEHPLDLGRDHLTVSLSAGVAAYPEHADGAGHLIEQADHALMRAKQEGKGRVMVAASQTGGTA</sequence>
<dbReference type="GO" id="GO:1902201">
    <property type="term" value="P:negative regulation of bacterial-type flagellum-dependent cell motility"/>
    <property type="evidence" value="ECO:0007669"/>
    <property type="project" value="TreeGrafter"/>
</dbReference>
<dbReference type="GO" id="GO:0005886">
    <property type="term" value="C:plasma membrane"/>
    <property type="evidence" value="ECO:0007669"/>
    <property type="project" value="TreeGrafter"/>
</dbReference>
<dbReference type="Pfam" id="PF00990">
    <property type="entry name" value="GGDEF"/>
    <property type="match status" value="1"/>
</dbReference>
<dbReference type="InterPro" id="IPR050469">
    <property type="entry name" value="Diguanylate_Cyclase"/>
</dbReference>